<dbReference type="RefSeq" id="XP_033464478.1">
    <property type="nucleotide sequence ID" value="XM_033600650.1"/>
</dbReference>
<evidence type="ECO:0000313" key="2">
    <source>
        <dbReference type="Proteomes" id="UP000504637"/>
    </source>
</evidence>
<feature type="region of interest" description="Disordered" evidence="1">
    <location>
        <begin position="1"/>
        <end position="33"/>
    </location>
</feature>
<keyword evidence="2" id="KW-1185">Reference proteome</keyword>
<gene>
    <name evidence="3" type="ORF">K489DRAFT_309708</name>
</gene>
<organism evidence="3">
    <name type="scientific">Dissoconium aciculare CBS 342.82</name>
    <dbReference type="NCBI Taxonomy" id="1314786"/>
    <lineage>
        <taxon>Eukaryota</taxon>
        <taxon>Fungi</taxon>
        <taxon>Dikarya</taxon>
        <taxon>Ascomycota</taxon>
        <taxon>Pezizomycotina</taxon>
        <taxon>Dothideomycetes</taxon>
        <taxon>Dothideomycetidae</taxon>
        <taxon>Mycosphaerellales</taxon>
        <taxon>Dissoconiaceae</taxon>
        <taxon>Dissoconium</taxon>
    </lineage>
</organism>
<reference evidence="3" key="2">
    <citation type="submission" date="2020-04" db="EMBL/GenBank/DDBJ databases">
        <authorList>
            <consortium name="NCBI Genome Project"/>
        </authorList>
    </citation>
    <scope>NUCLEOTIDE SEQUENCE</scope>
    <source>
        <strain evidence="3">CBS 342.82</strain>
    </source>
</reference>
<dbReference type="GeneID" id="54358450"/>
<dbReference type="Proteomes" id="UP000504637">
    <property type="component" value="Unplaced"/>
</dbReference>
<evidence type="ECO:0000313" key="3">
    <source>
        <dbReference type="RefSeq" id="XP_033464478.1"/>
    </source>
</evidence>
<proteinExistence type="predicted"/>
<protein>
    <submittedName>
        <fullName evidence="3">Uncharacterized protein</fullName>
    </submittedName>
</protein>
<reference evidence="3" key="3">
    <citation type="submission" date="2025-08" db="UniProtKB">
        <authorList>
            <consortium name="RefSeq"/>
        </authorList>
    </citation>
    <scope>IDENTIFICATION</scope>
    <source>
        <strain evidence="3">CBS 342.82</strain>
    </source>
</reference>
<evidence type="ECO:0000256" key="1">
    <source>
        <dbReference type="SAM" id="MobiDB-lite"/>
    </source>
</evidence>
<name>A0A6J3MKF9_9PEZI</name>
<dbReference type="AlphaFoldDB" id="A0A6J3MKF9"/>
<accession>A0A6J3MKF9</accession>
<dbReference type="OrthoDB" id="3898846at2759"/>
<reference evidence="3" key="1">
    <citation type="submission" date="2020-01" db="EMBL/GenBank/DDBJ databases">
        <authorList>
            <consortium name="DOE Joint Genome Institute"/>
            <person name="Haridas S."/>
            <person name="Albert R."/>
            <person name="Binder M."/>
            <person name="Bloem J."/>
            <person name="Labutti K."/>
            <person name="Salamov A."/>
            <person name="Andreopoulos B."/>
            <person name="Baker S.E."/>
            <person name="Barry K."/>
            <person name="Bills G."/>
            <person name="Bluhm B.H."/>
            <person name="Cannon C."/>
            <person name="Castanera R."/>
            <person name="Culley D.E."/>
            <person name="Daum C."/>
            <person name="Ezra D."/>
            <person name="Gonzalez J.B."/>
            <person name="Henrissat B."/>
            <person name="Kuo A."/>
            <person name="Liang C."/>
            <person name="Lipzen A."/>
            <person name="Lutzoni F."/>
            <person name="Magnuson J."/>
            <person name="Mondo S."/>
            <person name="Nolan M."/>
            <person name="Ohm R."/>
            <person name="Pangilinan J."/>
            <person name="Park H.-J."/>
            <person name="Ramirez L."/>
            <person name="Alfaro M."/>
            <person name="Sun H."/>
            <person name="Tritt A."/>
            <person name="Yoshinaga Y."/>
            <person name="Zwiers L.-H."/>
            <person name="Turgeon B.G."/>
            <person name="Goodwin S.B."/>
            <person name="Spatafora J.W."/>
            <person name="Crous P.W."/>
            <person name="Grigoriev I.V."/>
        </authorList>
    </citation>
    <scope>NUCLEOTIDE SEQUENCE</scope>
    <source>
        <strain evidence="3">CBS 342.82</strain>
    </source>
</reference>
<sequence>MQIAALDEGRQSSSGSVRPNPLPGQAPFEVAPRSERDEARFELPIAVPRGFAELQRSGSINDALVVLVGRTACFNFGGPGAKRRVQALLRDVVMLSGQEISSRPAQRVHQYVRLACVCLTLFQSQRASGQEIAQNPQYRAGLDAAWQEAVALDPGDLQNPSTAQVLLWAGTIISLTCGALPAPLNPLLRLLCEYLELKSWEALRHLLSIFIYPASFLDASCRQFFEDVTRG</sequence>